<dbReference type="SUPFAM" id="SSF51306">
    <property type="entry name" value="LexA/Signal peptidase"/>
    <property type="match status" value="1"/>
</dbReference>
<dbReference type="InterPro" id="IPR000223">
    <property type="entry name" value="Pept_S26A_signal_pept_1"/>
</dbReference>
<reference evidence="8 9" key="1">
    <citation type="journal article" date="2019" name="Nat. Microbiol.">
        <title>Mediterranean grassland soil C-N compound turnover is dependent on rainfall and depth, and is mediated by genomically divergent microorganisms.</title>
        <authorList>
            <person name="Diamond S."/>
            <person name="Andeer P.F."/>
            <person name="Li Z."/>
            <person name="Crits-Christoph A."/>
            <person name="Burstein D."/>
            <person name="Anantharaman K."/>
            <person name="Lane K.R."/>
            <person name="Thomas B.C."/>
            <person name="Pan C."/>
            <person name="Northen T.R."/>
            <person name="Banfield J.F."/>
        </authorList>
    </citation>
    <scope>NUCLEOTIDE SEQUENCE [LARGE SCALE GENOMIC DNA]</scope>
    <source>
        <strain evidence="8">WS_6</strain>
    </source>
</reference>
<feature type="domain" description="Peptidase S26" evidence="7">
    <location>
        <begin position="23"/>
        <end position="205"/>
    </location>
</feature>
<dbReference type="NCBIfam" id="TIGR02227">
    <property type="entry name" value="sigpep_I_bact"/>
    <property type="match status" value="1"/>
</dbReference>
<evidence type="ECO:0000313" key="8">
    <source>
        <dbReference type="EMBL" id="TMQ60449.1"/>
    </source>
</evidence>
<dbReference type="InterPro" id="IPR036286">
    <property type="entry name" value="LexA/Signal_pep-like_sf"/>
</dbReference>
<name>A0A538T9Y8_UNCEI</name>
<dbReference type="Gene3D" id="2.10.109.10">
    <property type="entry name" value="Umud Fragment, subunit A"/>
    <property type="match status" value="1"/>
</dbReference>
<comment type="caution">
    <text evidence="8">The sequence shown here is derived from an EMBL/GenBank/DDBJ whole genome shotgun (WGS) entry which is preliminary data.</text>
</comment>
<dbReference type="Pfam" id="PF10502">
    <property type="entry name" value="Peptidase_S26"/>
    <property type="match status" value="1"/>
</dbReference>
<dbReference type="CDD" id="cd06530">
    <property type="entry name" value="S26_SPase_I"/>
    <property type="match status" value="1"/>
</dbReference>
<dbReference type="GO" id="GO:0009003">
    <property type="term" value="F:signal peptidase activity"/>
    <property type="evidence" value="ECO:0007669"/>
    <property type="project" value="UniProtKB-EC"/>
</dbReference>
<dbReference type="AlphaFoldDB" id="A0A538T9Y8"/>
<dbReference type="PANTHER" id="PTHR43390:SF1">
    <property type="entry name" value="CHLOROPLAST PROCESSING PEPTIDASE"/>
    <property type="match status" value="1"/>
</dbReference>
<keyword evidence="6" id="KW-0645">Protease</keyword>
<evidence type="ECO:0000256" key="3">
    <source>
        <dbReference type="ARBA" id="ARBA00013208"/>
    </source>
</evidence>
<dbReference type="PRINTS" id="PR00727">
    <property type="entry name" value="LEADERPTASE"/>
</dbReference>
<evidence type="ECO:0000256" key="1">
    <source>
        <dbReference type="ARBA" id="ARBA00000677"/>
    </source>
</evidence>
<sequence>MESARVATKAKSRRAARTKSTLREYVEAIVLAVLLTVVIRGLVVQAFRIPTGSMENTLLVGDFLFVNKLVYGSEIDIGLAGHRIVYYRFPAIRQPHRGDVIVFRYPDDPSRDFIKRCVAVEGQTIEIKDKVLYVDGTPQREPYVIHSDERILPREISGRDNFGPFVVPKGHIFMMGDNRDNSHDSRFWGPLPLNLIKGKAMILYWSWDAERSMPRFNRLFHPVR</sequence>
<keyword evidence="4 6" id="KW-0378">Hydrolase</keyword>
<evidence type="ECO:0000256" key="2">
    <source>
        <dbReference type="ARBA" id="ARBA00009370"/>
    </source>
</evidence>
<dbReference type="GO" id="GO:0004252">
    <property type="term" value="F:serine-type endopeptidase activity"/>
    <property type="evidence" value="ECO:0007669"/>
    <property type="project" value="InterPro"/>
</dbReference>
<dbReference type="GO" id="GO:0016020">
    <property type="term" value="C:membrane"/>
    <property type="evidence" value="ECO:0007669"/>
    <property type="project" value="UniProtKB-SubCell"/>
</dbReference>
<gene>
    <name evidence="8" type="primary">lepB</name>
    <name evidence="8" type="ORF">E6K76_02115</name>
</gene>
<dbReference type="GO" id="GO:0006465">
    <property type="term" value="P:signal peptide processing"/>
    <property type="evidence" value="ECO:0007669"/>
    <property type="project" value="InterPro"/>
</dbReference>
<proteinExistence type="inferred from homology"/>
<comment type="subcellular location">
    <subcellularLocation>
        <location evidence="6">Membrane</location>
        <topology evidence="6">Single-pass type II membrane protein</topology>
    </subcellularLocation>
</comment>
<evidence type="ECO:0000256" key="6">
    <source>
        <dbReference type="RuleBase" id="RU362042"/>
    </source>
</evidence>
<dbReference type="PANTHER" id="PTHR43390">
    <property type="entry name" value="SIGNAL PEPTIDASE I"/>
    <property type="match status" value="1"/>
</dbReference>
<comment type="catalytic activity">
    <reaction evidence="1 6">
        <text>Cleavage of hydrophobic, N-terminal signal or leader sequences from secreted and periplasmic proteins.</text>
        <dbReference type="EC" id="3.4.21.89"/>
    </reaction>
</comment>
<protein>
    <recommendedName>
        <fullName evidence="3 6">Signal peptidase I</fullName>
        <ecNumber evidence="3 6">3.4.21.89</ecNumber>
    </recommendedName>
</protein>
<evidence type="ECO:0000259" key="7">
    <source>
        <dbReference type="Pfam" id="PF10502"/>
    </source>
</evidence>
<dbReference type="PROSITE" id="PS00761">
    <property type="entry name" value="SPASE_I_3"/>
    <property type="match status" value="1"/>
</dbReference>
<dbReference type="InterPro" id="IPR019533">
    <property type="entry name" value="Peptidase_S26"/>
</dbReference>
<feature type="active site" evidence="5">
    <location>
        <position position="115"/>
    </location>
</feature>
<feature type="active site" evidence="5">
    <location>
        <position position="53"/>
    </location>
</feature>
<organism evidence="8 9">
    <name type="scientific">Eiseniibacteriota bacterium</name>
    <dbReference type="NCBI Taxonomy" id="2212470"/>
    <lineage>
        <taxon>Bacteria</taxon>
        <taxon>Candidatus Eiseniibacteriota</taxon>
    </lineage>
</organism>
<dbReference type="InterPro" id="IPR019758">
    <property type="entry name" value="Pept_S26A_signal_pept_1_CS"/>
</dbReference>
<evidence type="ECO:0000256" key="5">
    <source>
        <dbReference type="PIRSR" id="PIRSR600223-1"/>
    </source>
</evidence>
<dbReference type="EC" id="3.4.21.89" evidence="3 6"/>
<evidence type="ECO:0000313" key="9">
    <source>
        <dbReference type="Proteomes" id="UP000316852"/>
    </source>
</evidence>
<dbReference type="Proteomes" id="UP000316852">
    <property type="component" value="Unassembled WGS sequence"/>
</dbReference>
<dbReference type="EMBL" id="VBOW01000014">
    <property type="protein sequence ID" value="TMQ60449.1"/>
    <property type="molecule type" value="Genomic_DNA"/>
</dbReference>
<comment type="similarity">
    <text evidence="2 6">Belongs to the peptidase S26 family.</text>
</comment>
<evidence type="ECO:0000256" key="4">
    <source>
        <dbReference type="ARBA" id="ARBA00022801"/>
    </source>
</evidence>
<accession>A0A538T9Y8</accession>